<keyword evidence="1" id="KW-0812">Transmembrane</keyword>
<dbReference type="AlphaFoldDB" id="L7MGQ6"/>
<feature type="transmembrane region" description="Helical" evidence="1">
    <location>
        <begin position="80"/>
        <end position="104"/>
    </location>
</feature>
<feature type="region of interest" description="Disordered" evidence="2">
    <location>
        <begin position="262"/>
        <end position="301"/>
    </location>
</feature>
<dbReference type="PANTHER" id="PTHR12300">
    <property type="entry name" value="HVA22-LIKE PROTEINS"/>
    <property type="match status" value="1"/>
</dbReference>
<evidence type="ECO:0000256" key="1">
    <source>
        <dbReference type="RuleBase" id="RU362006"/>
    </source>
</evidence>
<proteinExistence type="evidence at transcript level"/>
<feature type="non-terminal residue" evidence="3">
    <location>
        <position position="1"/>
    </location>
</feature>
<dbReference type="GO" id="GO:0008017">
    <property type="term" value="F:microtubule binding"/>
    <property type="evidence" value="ECO:0007669"/>
    <property type="project" value="TreeGrafter"/>
</dbReference>
<dbReference type="GO" id="GO:0071786">
    <property type="term" value="P:endoplasmic reticulum tubular network organization"/>
    <property type="evidence" value="ECO:0007669"/>
    <property type="project" value="TreeGrafter"/>
</dbReference>
<reference evidence="3" key="2">
    <citation type="journal article" date="2015" name="J. Proteomics">
        <title>Sexual differences in the sialomes of the zebra tick, Rhipicephalus pulchellus.</title>
        <authorList>
            <person name="Tan A.W."/>
            <person name="Francischetti I.M."/>
            <person name="Slovak M."/>
            <person name="Kini R.M."/>
            <person name="Ribeiro J.M."/>
        </authorList>
    </citation>
    <scope>NUCLEOTIDE SEQUENCE</scope>
    <source>
        <tissue evidence="3">Salivary gland</tissue>
    </source>
</reference>
<evidence type="ECO:0000313" key="3">
    <source>
        <dbReference type="EMBL" id="JAA63391.1"/>
    </source>
</evidence>
<dbReference type="InterPro" id="IPR004345">
    <property type="entry name" value="TB2_DP1_HVA22"/>
</dbReference>
<keyword evidence="1" id="KW-0472">Membrane</keyword>
<dbReference type="GO" id="GO:0005789">
    <property type="term" value="C:endoplasmic reticulum membrane"/>
    <property type="evidence" value="ECO:0007669"/>
    <property type="project" value="TreeGrafter"/>
</dbReference>
<comment type="similarity">
    <text evidence="1">Belongs to the DP1 family.</text>
</comment>
<comment type="subcellular location">
    <subcellularLocation>
        <location evidence="1">Membrane</location>
        <topology evidence="1">Multi-pass membrane protein</topology>
    </subcellularLocation>
</comment>
<dbReference type="PANTHER" id="PTHR12300:SF117">
    <property type="entry name" value="LP05237P-RELATED"/>
    <property type="match status" value="1"/>
</dbReference>
<name>L7MGQ6_RHIPC</name>
<evidence type="ECO:0000256" key="2">
    <source>
        <dbReference type="SAM" id="MobiDB-lite"/>
    </source>
</evidence>
<sequence>RSVFDALFENCGCYCLNFGTIAVCLSHRTKTYIVLDICRMISTVISRLIILLFGVLYPAYASYKAVKNKDVRSHLQWMMYWIVFALFTCIETFSDIFISFWMPFYYELKILFVLWLLSPATKGSSLLYRRFVHPQLVQREQDIDELIEKAKEQGYSTMLLLGSRGLSYATSVVLQTAIKAQEAIAAHKNRDLAAIQGRQDRPDGNALAWVDMDSDSEHLPELPAPCPLAPLVGTGDSLDIDNNVCAVNPGTHDAEICSLPNPVATKASRSSVKNRRHTAKTTDSTGPTRRSTRAAKNASKN</sequence>
<dbReference type="EMBL" id="GACK01001643">
    <property type="protein sequence ID" value="JAA63391.1"/>
    <property type="molecule type" value="mRNA"/>
</dbReference>
<dbReference type="GO" id="GO:0005881">
    <property type="term" value="C:cytoplasmic microtubule"/>
    <property type="evidence" value="ECO:0007669"/>
    <property type="project" value="TreeGrafter"/>
</dbReference>
<protein>
    <recommendedName>
        <fullName evidence="1">Receptor expression-enhancing protein</fullName>
    </recommendedName>
</protein>
<keyword evidence="1" id="KW-1133">Transmembrane helix</keyword>
<organism evidence="3">
    <name type="scientific">Rhipicephalus pulchellus</name>
    <name type="common">Yellow backed tick</name>
    <name type="synonym">Dermacentor pulchellus</name>
    <dbReference type="NCBI Taxonomy" id="72859"/>
    <lineage>
        <taxon>Eukaryota</taxon>
        <taxon>Metazoa</taxon>
        <taxon>Ecdysozoa</taxon>
        <taxon>Arthropoda</taxon>
        <taxon>Chelicerata</taxon>
        <taxon>Arachnida</taxon>
        <taxon>Acari</taxon>
        <taxon>Parasitiformes</taxon>
        <taxon>Ixodida</taxon>
        <taxon>Ixodoidea</taxon>
        <taxon>Ixodidae</taxon>
        <taxon>Rhipicephalinae</taxon>
        <taxon>Rhipicephalus</taxon>
        <taxon>Rhipicephalus</taxon>
    </lineage>
</organism>
<accession>L7MGQ6</accession>
<dbReference type="GO" id="GO:0071782">
    <property type="term" value="C:endoplasmic reticulum tubular network"/>
    <property type="evidence" value="ECO:0007669"/>
    <property type="project" value="TreeGrafter"/>
</dbReference>
<dbReference type="Pfam" id="PF03134">
    <property type="entry name" value="TB2_DP1_HVA22"/>
    <property type="match status" value="1"/>
</dbReference>
<reference evidence="3" key="1">
    <citation type="submission" date="2012-11" db="EMBL/GenBank/DDBJ databases">
        <authorList>
            <person name="Lucero-Rivera Y.E."/>
            <person name="Tovar-Ramirez D."/>
        </authorList>
    </citation>
    <scope>NUCLEOTIDE SEQUENCE</scope>
    <source>
        <tissue evidence="3">Salivary gland</tissue>
    </source>
</reference>
<feature type="transmembrane region" description="Helical" evidence="1">
    <location>
        <begin position="40"/>
        <end position="60"/>
    </location>
</feature>